<reference evidence="2" key="2">
    <citation type="submission" date="2015-06" db="UniProtKB">
        <authorList>
            <consortium name="EnsemblMetazoa"/>
        </authorList>
    </citation>
    <scope>IDENTIFICATION</scope>
</reference>
<dbReference type="EnsemblMetazoa" id="tetur10g01630.1">
    <property type="protein sequence ID" value="tetur10g01630.1"/>
    <property type="gene ID" value="tetur10g01630"/>
</dbReference>
<dbReference type="AlphaFoldDB" id="T1KF29"/>
<evidence type="ECO:0000256" key="1">
    <source>
        <dbReference type="SAM" id="MobiDB-lite"/>
    </source>
</evidence>
<reference evidence="3" key="1">
    <citation type="submission" date="2011-08" db="EMBL/GenBank/DDBJ databases">
        <authorList>
            <person name="Rombauts S."/>
        </authorList>
    </citation>
    <scope>NUCLEOTIDE SEQUENCE</scope>
    <source>
        <strain evidence="3">London</strain>
    </source>
</reference>
<keyword evidence="3" id="KW-1185">Reference proteome</keyword>
<proteinExistence type="predicted"/>
<dbReference type="HOGENOM" id="CLU_1087135_0_0_1"/>
<evidence type="ECO:0000313" key="3">
    <source>
        <dbReference type="Proteomes" id="UP000015104"/>
    </source>
</evidence>
<evidence type="ECO:0000313" key="2">
    <source>
        <dbReference type="EnsemblMetazoa" id="tetur10g01630.1"/>
    </source>
</evidence>
<organism evidence="2 3">
    <name type="scientific">Tetranychus urticae</name>
    <name type="common">Two-spotted spider mite</name>
    <dbReference type="NCBI Taxonomy" id="32264"/>
    <lineage>
        <taxon>Eukaryota</taxon>
        <taxon>Metazoa</taxon>
        <taxon>Ecdysozoa</taxon>
        <taxon>Arthropoda</taxon>
        <taxon>Chelicerata</taxon>
        <taxon>Arachnida</taxon>
        <taxon>Acari</taxon>
        <taxon>Acariformes</taxon>
        <taxon>Trombidiformes</taxon>
        <taxon>Prostigmata</taxon>
        <taxon>Eleutherengona</taxon>
        <taxon>Raphignathae</taxon>
        <taxon>Tetranychoidea</taxon>
        <taxon>Tetranychidae</taxon>
        <taxon>Tetranychus</taxon>
    </lineage>
</organism>
<protein>
    <submittedName>
        <fullName evidence="2">Uncharacterized protein</fullName>
    </submittedName>
</protein>
<sequence length="256" mass="29537">MLLSARYSKYSLGYSHFYKWKDCRLEGPIHYDSLLESKGKFILLCRENYDLSNTHCCWPAKVKNDFKKFDDHLVQGACVKRDVFVYSRSYKTKLIRFAKDSGKIIDLTLPQRVTTQPAFLYERCGIGQGRARCLRGKLYGNYLLASNGSQLALGIKSSKDFFFYDPQTTSWSHHPMKYSGNLIGLASVNWPSSYDYSYNETNKQSDVCKASDLNNLNSPEDLNHEDSTIKDEGTVNNRKNNEENWPKRQRLDVVTT</sequence>
<dbReference type="EMBL" id="CAEY01000031">
    <property type="status" value="NOT_ANNOTATED_CDS"/>
    <property type="molecule type" value="Genomic_DNA"/>
</dbReference>
<name>T1KF29_TETUR</name>
<dbReference type="Proteomes" id="UP000015104">
    <property type="component" value="Unassembled WGS sequence"/>
</dbReference>
<feature type="compositionally biased region" description="Basic and acidic residues" evidence="1">
    <location>
        <begin position="221"/>
        <end position="256"/>
    </location>
</feature>
<accession>T1KF29</accession>
<feature type="region of interest" description="Disordered" evidence="1">
    <location>
        <begin position="214"/>
        <end position="256"/>
    </location>
</feature>